<keyword evidence="6" id="KW-0472">Membrane</keyword>
<dbReference type="GO" id="GO:1990281">
    <property type="term" value="C:efflux pump complex"/>
    <property type="evidence" value="ECO:0007669"/>
    <property type="project" value="TreeGrafter"/>
</dbReference>
<dbReference type="InterPro" id="IPR003423">
    <property type="entry name" value="OMP_efflux"/>
</dbReference>
<feature type="chain" id="PRO_5026729871" evidence="9">
    <location>
        <begin position="35"/>
        <end position="486"/>
    </location>
</feature>
<dbReference type="SUPFAM" id="SSF56954">
    <property type="entry name" value="Outer membrane efflux proteins (OEP)"/>
    <property type="match status" value="1"/>
</dbReference>
<dbReference type="GO" id="GO:0015562">
    <property type="term" value="F:efflux transmembrane transporter activity"/>
    <property type="evidence" value="ECO:0007669"/>
    <property type="project" value="InterPro"/>
</dbReference>
<evidence type="ECO:0000256" key="4">
    <source>
        <dbReference type="ARBA" id="ARBA00022452"/>
    </source>
</evidence>
<feature type="signal peptide" evidence="9">
    <location>
        <begin position="1"/>
        <end position="34"/>
    </location>
</feature>
<sequence>MSTPPLAATHRPRARPLTLLLALLLGTGSLASHAGAAGLAPATRLPVSPATSAMTASAGAPASEVATDTYPAELPPAAQAILAVRQSPQVVGAQMQIDAEIERRNSLEAGPYEWTVRLGRQQRRIDSSETPSTTQRFREWNAALERPVRMPGKATLDTNIGDQGVAQARAAHADALHETARTLLGAWFVWLRESETARQWQQQTDSLLAQQQATARRVQLGDGARLELLQAEAAAAQARAALEQARRRTAVAAAELRARFPAIVLPTSAPIPGLPQPPSGSAGQWREHLLEHNHELRLARAETQQARLAARRSDAERVPDPTIGVHVGGERSGEERLTGFTLSIPLPGGARSANARRDTALVGVAAQREAAVTAKVAAEIASALAGADTAYAAWQSAENAARGLEDAARLTARARSLGEASLNDVLLAQRLANDARLAANSARLDAQEARCRLLLDTHQLWAYGDEGDEEDECEAAADAQNARAMR</sequence>
<keyword evidence="9" id="KW-0732">Signal</keyword>
<protein>
    <submittedName>
        <fullName evidence="10">Transporter</fullName>
    </submittedName>
</protein>
<evidence type="ECO:0000256" key="6">
    <source>
        <dbReference type="ARBA" id="ARBA00023136"/>
    </source>
</evidence>
<dbReference type="Pfam" id="PF02321">
    <property type="entry name" value="OEP"/>
    <property type="match status" value="1"/>
</dbReference>
<evidence type="ECO:0000256" key="7">
    <source>
        <dbReference type="ARBA" id="ARBA00023237"/>
    </source>
</evidence>
<evidence type="ECO:0000256" key="3">
    <source>
        <dbReference type="ARBA" id="ARBA00022448"/>
    </source>
</evidence>
<feature type="region of interest" description="Disordered" evidence="8">
    <location>
        <begin position="311"/>
        <end position="331"/>
    </location>
</feature>
<keyword evidence="5" id="KW-0812">Transmembrane</keyword>
<dbReference type="Gene3D" id="1.20.1600.10">
    <property type="entry name" value="Outer membrane efflux proteins (OEP)"/>
    <property type="match status" value="1"/>
</dbReference>
<evidence type="ECO:0000256" key="9">
    <source>
        <dbReference type="SAM" id="SignalP"/>
    </source>
</evidence>
<dbReference type="EMBL" id="WIXJ01000001">
    <property type="protein sequence ID" value="MQY50593.1"/>
    <property type="molecule type" value="Genomic_DNA"/>
</dbReference>
<dbReference type="PANTHER" id="PTHR30026:SF20">
    <property type="entry name" value="OUTER MEMBRANE PROTEIN TOLC"/>
    <property type="match status" value="1"/>
</dbReference>
<comment type="caution">
    <text evidence="10">The sequence shown here is derived from an EMBL/GenBank/DDBJ whole genome shotgun (WGS) entry which is preliminary data.</text>
</comment>
<dbReference type="Proteomes" id="UP000480275">
    <property type="component" value="Unassembled WGS sequence"/>
</dbReference>
<accession>A0A6L5JT79</accession>
<dbReference type="InterPro" id="IPR051906">
    <property type="entry name" value="TolC-like"/>
</dbReference>
<keyword evidence="3" id="KW-0813">Transport</keyword>
<dbReference type="PANTHER" id="PTHR30026">
    <property type="entry name" value="OUTER MEMBRANE PROTEIN TOLC"/>
    <property type="match status" value="1"/>
</dbReference>
<reference evidence="10 11" key="1">
    <citation type="submission" date="2019-10" db="EMBL/GenBank/DDBJ databases">
        <title>Whole-genome sequence of the purple nonsulfur photosynthetic bacterium Rhodocyclus tenuis.</title>
        <authorList>
            <person name="Kyndt J.A."/>
            <person name="Meyer T.E."/>
        </authorList>
    </citation>
    <scope>NUCLEOTIDE SEQUENCE [LARGE SCALE GENOMIC DNA]</scope>
    <source>
        <strain evidence="10 11">DSM 110</strain>
    </source>
</reference>
<dbReference type="AlphaFoldDB" id="A0A6L5JT79"/>
<name>A0A6L5JT79_RHOTE</name>
<dbReference type="OrthoDB" id="7616984at2"/>
<gene>
    <name evidence="10" type="ORF">GHK24_02215</name>
</gene>
<evidence type="ECO:0000313" key="10">
    <source>
        <dbReference type="EMBL" id="MQY50593.1"/>
    </source>
</evidence>
<evidence type="ECO:0000256" key="8">
    <source>
        <dbReference type="SAM" id="MobiDB-lite"/>
    </source>
</evidence>
<keyword evidence="7" id="KW-0998">Cell outer membrane</keyword>
<evidence type="ECO:0000313" key="11">
    <source>
        <dbReference type="Proteomes" id="UP000480275"/>
    </source>
</evidence>
<evidence type="ECO:0000256" key="2">
    <source>
        <dbReference type="ARBA" id="ARBA00007613"/>
    </source>
</evidence>
<comment type="similarity">
    <text evidence="2">Belongs to the outer membrane factor (OMF) (TC 1.B.17) family.</text>
</comment>
<dbReference type="GO" id="GO:0015288">
    <property type="term" value="F:porin activity"/>
    <property type="evidence" value="ECO:0007669"/>
    <property type="project" value="TreeGrafter"/>
</dbReference>
<proteinExistence type="inferred from homology"/>
<keyword evidence="4" id="KW-1134">Transmembrane beta strand</keyword>
<evidence type="ECO:0000256" key="1">
    <source>
        <dbReference type="ARBA" id="ARBA00004442"/>
    </source>
</evidence>
<organism evidence="10 11">
    <name type="scientific">Rhodocyclus tenuis</name>
    <name type="common">Rhodospirillum tenue</name>
    <dbReference type="NCBI Taxonomy" id="1066"/>
    <lineage>
        <taxon>Bacteria</taxon>
        <taxon>Pseudomonadati</taxon>
        <taxon>Pseudomonadota</taxon>
        <taxon>Betaproteobacteria</taxon>
        <taxon>Rhodocyclales</taxon>
        <taxon>Rhodocyclaceae</taxon>
        <taxon>Rhodocyclus</taxon>
    </lineage>
</organism>
<comment type="subcellular location">
    <subcellularLocation>
        <location evidence="1">Cell outer membrane</location>
    </subcellularLocation>
</comment>
<evidence type="ECO:0000256" key="5">
    <source>
        <dbReference type="ARBA" id="ARBA00022692"/>
    </source>
</evidence>
<dbReference type="GO" id="GO:0009279">
    <property type="term" value="C:cell outer membrane"/>
    <property type="evidence" value="ECO:0007669"/>
    <property type="project" value="UniProtKB-SubCell"/>
</dbReference>